<dbReference type="RefSeq" id="XP_033463145.1">
    <property type="nucleotide sequence ID" value="XM_033603934.1"/>
</dbReference>
<dbReference type="GeneID" id="54361734"/>
<accession>A0A6J3MER4</accession>
<reference evidence="2" key="2">
    <citation type="submission" date="2020-04" db="EMBL/GenBank/DDBJ databases">
        <authorList>
            <consortium name="NCBI Genome Project"/>
        </authorList>
    </citation>
    <scope>NUCLEOTIDE SEQUENCE</scope>
    <source>
        <strain evidence="2">CBS 342.82</strain>
    </source>
</reference>
<evidence type="ECO:0000313" key="1">
    <source>
        <dbReference type="Proteomes" id="UP000504637"/>
    </source>
</evidence>
<reference evidence="2" key="3">
    <citation type="submission" date="2025-08" db="UniProtKB">
        <authorList>
            <consortium name="RefSeq"/>
        </authorList>
    </citation>
    <scope>IDENTIFICATION</scope>
    <source>
        <strain evidence="2">CBS 342.82</strain>
    </source>
</reference>
<gene>
    <name evidence="2" type="ORF">K489DRAFT_376510</name>
</gene>
<dbReference type="Proteomes" id="UP000504637">
    <property type="component" value="Unplaced"/>
</dbReference>
<organism evidence="2">
    <name type="scientific">Dissoconium aciculare CBS 342.82</name>
    <dbReference type="NCBI Taxonomy" id="1314786"/>
    <lineage>
        <taxon>Eukaryota</taxon>
        <taxon>Fungi</taxon>
        <taxon>Dikarya</taxon>
        <taxon>Ascomycota</taxon>
        <taxon>Pezizomycotina</taxon>
        <taxon>Dothideomycetes</taxon>
        <taxon>Dothideomycetidae</taxon>
        <taxon>Mycosphaerellales</taxon>
        <taxon>Dissoconiaceae</taxon>
        <taxon>Dissoconium</taxon>
    </lineage>
</organism>
<protein>
    <submittedName>
        <fullName evidence="2">Uncharacterized protein</fullName>
    </submittedName>
</protein>
<proteinExistence type="predicted"/>
<keyword evidence="1" id="KW-1185">Reference proteome</keyword>
<reference evidence="2" key="1">
    <citation type="submission" date="2020-01" db="EMBL/GenBank/DDBJ databases">
        <authorList>
            <consortium name="DOE Joint Genome Institute"/>
            <person name="Haridas S."/>
            <person name="Albert R."/>
            <person name="Binder M."/>
            <person name="Bloem J."/>
            <person name="Labutti K."/>
            <person name="Salamov A."/>
            <person name="Andreopoulos B."/>
            <person name="Baker S.E."/>
            <person name="Barry K."/>
            <person name="Bills G."/>
            <person name="Bluhm B.H."/>
            <person name="Cannon C."/>
            <person name="Castanera R."/>
            <person name="Culley D.E."/>
            <person name="Daum C."/>
            <person name="Ezra D."/>
            <person name="Gonzalez J.B."/>
            <person name="Henrissat B."/>
            <person name="Kuo A."/>
            <person name="Liang C."/>
            <person name="Lipzen A."/>
            <person name="Lutzoni F."/>
            <person name="Magnuson J."/>
            <person name="Mondo S."/>
            <person name="Nolan M."/>
            <person name="Ohm R."/>
            <person name="Pangilinan J."/>
            <person name="Park H.-J."/>
            <person name="Ramirez L."/>
            <person name="Alfaro M."/>
            <person name="Sun H."/>
            <person name="Tritt A."/>
            <person name="Yoshinaga Y."/>
            <person name="Zwiers L.-H."/>
            <person name="Turgeon B.G."/>
            <person name="Goodwin S.B."/>
            <person name="Spatafora J.W."/>
            <person name="Crous P.W."/>
            <person name="Grigoriev I.V."/>
        </authorList>
    </citation>
    <scope>NUCLEOTIDE SEQUENCE</scope>
    <source>
        <strain evidence="2">CBS 342.82</strain>
    </source>
</reference>
<sequence>MMVCPFLFLLANLTPNHELLRTWRENLMMHAQRIRTLMGRTCLDSARNHYWADDHISPHACTPGLSHLDMPKKGTQQQIHS</sequence>
<name>A0A6J3MER4_9PEZI</name>
<evidence type="ECO:0000313" key="2">
    <source>
        <dbReference type="RefSeq" id="XP_033463145.1"/>
    </source>
</evidence>
<dbReference type="AlphaFoldDB" id="A0A6J3MER4"/>